<accession>A0A9X3WVH8</accession>
<feature type="compositionally biased region" description="Low complexity" evidence="1">
    <location>
        <begin position="152"/>
        <end position="169"/>
    </location>
</feature>
<dbReference type="EMBL" id="JAGTJJ010000001">
    <property type="protein sequence ID" value="MDC3978897.1"/>
    <property type="molecule type" value="Genomic_DNA"/>
</dbReference>
<reference evidence="2 4" key="1">
    <citation type="submission" date="2021-04" db="EMBL/GenBank/DDBJ databases">
        <title>Genome analysis of Polyangium sp.</title>
        <authorList>
            <person name="Li Y."/>
            <person name="Wang J."/>
        </authorList>
    </citation>
    <scope>NUCLEOTIDE SEQUENCE [LARGE SCALE GENOMIC DNA]</scope>
    <source>
        <strain evidence="2 4">SDU14</strain>
    </source>
</reference>
<feature type="region of interest" description="Disordered" evidence="1">
    <location>
        <begin position="143"/>
        <end position="169"/>
    </location>
</feature>
<evidence type="ECO:0000256" key="1">
    <source>
        <dbReference type="SAM" id="MobiDB-lite"/>
    </source>
</evidence>
<proteinExistence type="predicted"/>
<dbReference type="Pfam" id="PF22752">
    <property type="entry name" value="DUF488-N3i"/>
    <property type="match status" value="1"/>
</dbReference>
<protein>
    <submittedName>
        <fullName evidence="2">DUF488 domain-containing protein</fullName>
    </submittedName>
</protein>
<sequence length="169" mass="18695">MTGPRGGTRQARGGGNTICAVRLKRAYEEPEAADGYRVLVDRLWPRGVRKDALAIDAWMKEIAPSAELRRWFGHDEARWEEFAVRYRAELRQQPAARLVDELVERAKRGTVTLVFGAKDEHHNQAVVLHGVIARMFRGTVKAASRSSGPGVRSTSSGASTASRKASTRL</sequence>
<organism evidence="2 4">
    <name type="scientific">Polyangium jinanense</name>
    <dbReference type="NCBI Taxonomy" id="2829994"/>
    <lineage>
        <taxon>Bacteria</taxon>
        <taxon>Pseudomonadati</taxon>
        <taxon>Myxococcota</taxon>
        <taxon>Polyangia</taxon>
        <taxon>Polyangiales</taxon>
        <taxon>Polyangiaceae</taxon>
        <taxon>Polyangium</taxon>
    </lineage>
</organism>
<comment type="caution">
    <text evidence="2">The sequence shown here is derived from an EMBL/GenBank/DDBJ whole genome shotgun (WGS) entry which is preliminary data.</text>
</comment>
<dbReference type="Proteomes" id="UP001151081">
    <property type="component" value="Unassembled WGS sequence"/>
</dbReference>
<dbReference type="InterPro" id="IPR052552">
    <property type="entry name" value="YeaO-like"/>
</dbReference>
<evidence type="ECO:0000313" key="2">
    <source>
        <dbReference type="EMBL" id="MDC3978897.1"/>
    </source>
</evidence>
<keyword evidence="4" id="KW-1185">Reference proteome</keyword>
<dbReference type="AlphaFoldDB" id="A0A9X3WVH8"/>
<dbReference type="PANTHER" id="PTHR36849">
    <property type="entry name" value="CYTOPLASMIC PROTEIN-RELATED"/>
    <property type="match status" value="1"/>
</dbReference>
<evidence type="ECO:0000313" key="3">
    <source>
        <dbReference type="EMBL" id="MDC3982068.1"/>
    </source>
</evidence>
<dbReference type="PANTHER" id="PTHR36849:SF1">
    <property type="entry name" value="CYTOPLASMIC PROTEIN"/>
    <property type="match status" value="1"/>
</dbReference>
<gene>
    <name evidence="2" type="ORF">KEG57_00205</name>
    <name evidence="3" type="ORF">KEG57_16235</name>
</gene>
<evidence type="ECO:0000313" key="4">
    <source>
        <dbReference type="Proteomes" id="UP001151081"/>
    </source>
</evidence>
<dbReference type="EMBL" id="JAGTJJ010000006">
    <property type="protein sequence ID" value="MDC3982068.1"/>
    <property type="molecule type" value="Genomic_DNA"/>
</dbReference>
<name>A0A9X3WVH8_9BACT</name>
<dbReference type="RefSeq" id="WP_272418705.1">
    <property type="nucleotide sequence ID" value="NZ_JAGTJJ010000001.1"/>
</dbReference>